<keyword evidence="5" id="KW-1185">Reference proteome</keyword>
<feature type="domain" description="C2" evidence="4">
    <location>
        <begin position="40"/>
        <end position="142"/>
    </location>
</feature>
<reference evidence="6" key="1">
    <citation type="submission" date="2023-03" db="UniProtKB">
        <authorList>
            <consortium name="WormBaseParasite"/>
        </authorList>
    </citation>
    <scope>IDENTIFICATION</scope>
</reference>
<dbReference type="Pfam" id="PF25330">
    <property type="entry name" value="C2_nem"/>
    <property type="match status" value="4"/>
</dbReference>
<keyword evidence="2" id="KW-0472">Membrane</keyword>
<dbReference type="WBParaSite" id="ALUE_0001492801-mRNA-1">
    <property type="protein sequence ID" value="ALUE_0001492801-mRNA-1"/>
    <property type="gene ID" value="ALUE_0001492801"/>
</dbReference>
<feature type="domain" description="C2" evidence="4">
    <location>
        <begin position="307"/>
        <end position="350"/>
    </location>
</feature>
<name>A0A9J2Q021_ASCLU</name>
<dbReference type="PANTHER" id="PTHR38626:SF3">
    <property type="entry name" value="PROTEIN CBG09935"/>
    <property type="match status" value="1"/>
</dbReference>
<feature type="chain" id="PRO_5039934064" evidence="3">
    <location>
        <begin position="29"/>
        <end position="590"/>
    </location>
</feature>
<feature type="region of interest" description="Disordered" evidence="1">
    <location>
        <begin position="566"/>
        <end position="590"/>
    </location>
</feature>
<accession>A0A9J2Q021</accession>
<evidence type="ECO:0000313" key="6">
    <source>
        <dbReference type="WBParaSite" id="ALUE_0001492801-mRNA-1"/>
    </source>
</evidence>
<dbReference type="InterPro" id="IPR040426">
    <property type="entry name" value="C05B5.4-like"/>
</dbReference>
<keyword evidence="2" id="KW-0812">Transmembrane</keyword>
<organism evidence="5 6">
    <name type="scientific">Ascaris lumbricoides</name>
    <name type="common">Giant roundworm</name>
    <dbReference type="NCBI Taxonomy" id="6252"/>
    <lineage>
        <taxon>Eukaryota</taxon>
        <taxon>Metazoa</taxon>
        <taxon>Ecdysozoa</taxon>
        <taxon>Nematoda</taxon>
        <taxon>Chromadorea</taxon>
        <taxon>Rhabditida</taxon>
        <taxon>Spirurina</taxon>
        <taxon>Ascaridomorpha</taxon>
        <taxon>Ascaridoidea</taxon>
        <taxon>Ascarididae</taxon>
        <taxon>Ascaris</taxon>
    </lineage>
</organism>
<dbReference type="InterPro" id="IPR057569">
    <property type="entry name" value="C2_nem"/>
</dbReference>
<feature type="transmembrane region" description="Helical" evidence="2">
    <location>
        <begin position="388"/>
        <end position="415"/>
    </location>
</feature>
<feature type="compositionally biased region" description="Basic and acidic residues" evidence="1">
    <location>
        <begin position="579"/>
        <end position="590"/>
    </location>
</feature>
<feature type="signal peptide" evidence="3">
    <location>
        <begin position="1"/>
        <end position="28"/>
    </location>
</feature>
<dbReference type="Proteomes" id="UP000036681">
    <property type="component" value="Unplaced"/>
</dbReference>
<evidence type="ECO:0000256" key="3">
    <source>
        <dbReference type="SAM" id="SignalP"/>
    </source>
</evidence>
<keyword evidence="2" id="KW-1133">Transmembrane helix</keyword>
<evidence type="ECO:0000256" key="2">
    <source>
        <dbReference type="SAM" id="Phobius"/>
    </source>
</evidence>
<evidence type="ECO:0000313" key="5">
    <source>
        <dbReference type="Proteomes" id="UP000036681"/>
    </source>
</evidence>
<dbReference type="AlphaFoldDB" id="A0A9J2Q021"/>
<feature type="domain" description="C2" evidence="4">
    <location>
        <begin position="197"/>
        <end position="293"/>
    </location>
</feature>
<evidence type="ECO:0000256" key="1">
    <source>
        <dbReference type="SAM" id="MobiDB-lite"/>
    </source>
</evidence>
<feature type="domain" description="C2" evidence="4">
    <location>
        <begin position="143"/>
        <end position="196"/>
    </location>
</feature>
<proteinExistence type="predicted"/>
<keyword evidence="3" id="KW-0732">Signal</keyword>
<evidence type="ECO:0000259" key="4">
    <source>
        <dbReference type="Pfam" id="PF25330"/>
    </source>
</evidence>
<sequence>MMDIAETFDSPEMMHFLLYLFAVRLICAINVAEQSEQSEQFWIDAGLLSIAWKQGCLTTGGCAEPRFRIIETHSVTNEKIAVGWPITENLVEEHSRLFVSHWNKGTPEDLSISCEVAGTDPTYGFPRTCDSSPAIRIFQLSNENIVEHSRLFVSHWNKGTPEDLSISCEVAGTDPTYGFPRTCDSSPAIRIFQLSNENIVEHSRLFVSHWNKGTPEDLSISCEVAGTDPTYGFPRTCDSSPAIRIFQLSNENIVAIEGAPPSKDAKKDSENEKAIAELRGKCFNATIAVQKHTIRCPWCPDPSSLAIVEQQAIEGAPPSKDAKKDSENEKAIAELRGKCFNATIAVQKHTIRCPWCPDPSSLAIVEQQYSGSEPPIELAQQIASRDQLLHIGVILLSAIAIVSSTAFTCLLIAFLKQKRSNALLNKQRRFGAYHEHCQQLYFLVYLHLDIKGFKYETPWDQKYRPLPYWLGNRNDMTTVSPPIETSSIIGGTLSGHTSRTTVIGTVGRHHASPNSYETPWDQKYRPLPYWLGNRNDMTTVSPPIETSSIIGGTLSGHTSRTTVIGTVGRHHASPNSSVGDRHEDSGLESV</sequence>
<dbReference type="PANTHER" id="PTHR38626">
    <property type="entry name" value="SKN-1 DEPENDENT ZYGOTIC TRANSCRIPT-RELATED"/>
    <property type="match status" value="1"/>
</dbReference>
<protein>
    <submittedName>
        <fullName evidence="6">ZP domain-containing protein</fullName>
    </submittedName>
</protein>